<protein>
    <submittedName>
        <fullName evidence="1">Uncharacterized protein</fullName>
    </submittedName>
</protein>
<gene>
    <name evidence="1" type="ORF">AMQ74_01406</name>
</gene>
<dbReference type="Proteomes" id="UP000075578">
    <property type="component" value="Unassembled WGS sequence"/>
</dbReference>
<evidence type="ECO:0000313" key="1">
    <source>
        <dbReference type="EMBL" id="KYC49578.1"/>
    </source>
</evidence>
<proteinExistence type="predicted"/>
<dbReference type="EMBL" id="LNGD01000100">
    <property type="protein sequence ID" value="KYC49578.1"/>
    <property type="molecule type" value="Genomic_DNA"/>
</dbReference>
<sequence length="70" mass="7737">MPPKSPNCPECGSEKTVVIIYGIPGQGLLTNSKKSEFIIGGCEKSPDAPIYHCKRCKNEWGKLIDQPKYL</sequence>
<accession>A0A150IXG5</accession>
<name>A0A150IXG5_9EURY</name>
<evidence type="ECO:0000313" key="2">
    <source>
        <dbReference type="Proteomes" id="UP000075578"/>
    </source>
</evidence>
<organism evidence="1 2">
    <name type="scientific">Candidatus Methanofastidiosum methylothiophilum</name>
    <dbReference type="NCBI Taxonomy" id="1705564"/>
    <lineage>
        <taxon>Archaea</taxon>
        <taxon>Methanobacteriati</taxon>
        <taxon>Methanobacteriota</taxon>
        <taxon>Stenosarchaea group</taxon>
        <taxon>Candidatus Methanofastidiosia</taxon>
        <taxon>Candidatus Methanofastidiosales</taxon>
        <taxon>Candidatus Methanofastidiosaceae</taxon>
        <taxon>Candidatus Methanofastidiosum</taxon>
    </lineage>
</organism>
<reference evidence="1 2" key="1">
    <citation type="journal article" date="2016" name="ISME J.">
        <title>Chasing the elusive Euryarchaeota class WSA2: genomes reveal a uniquely fastidious methyl-reducing methanogen.</title>
        <authorList>
            <person name="Nobu M.K."/>
            <person name="Narihiro T."/>
            <person name="Kuroda K."/>
            <person name="Mei R."/>
            <person name="Liu W.T."/>
        </authorList>
    </citation>
    <scope>NUCLEOTIDE SEQUENCE [LARGE SCALE GENOMIC DNA]</scope>
    <source>
        <strain evidence="1">U1lsi0528_Bin089</strain>
    </source>
</reference>
<dbReference type="AlphaFoldDB" id="A0A150IXG5"/>
<comment type="caution">
    <text evidence="1">The sequence shown here is derived from an EMBL/GenBank/DDBJ whole genome shotgun (WGS) entry which is preliminary data.</text>
</comment>